<feature type="chain" id="PRO_5015165815" description="LPXTG-motif cell wall-anchored protein" evidence="3">
    <location>
        <begin position="32"/>
        <end position="170"/>
    </location>
</feature>
<keyword evidence="2" id="KW-0472">Membrane</keyword>
<evidence type="ECO:0000256" key="2">
    <source>
        <dbReference type="SAM" id="Phobius"/>
    </source>
</evidence>
<feature type="compositionally biased region" description="Low complexity" evidence="1">
    <location>
        <begin position="106"/>
        <end position="121"/>
    </location>
</feature>
<dbReference type="Proteomes" id="UP000240542">
    <property type="component" value="Unassembled WGS sequence"/>
</dbReference>
<proteinExistence type="predicted"/>
<dbReference type="RefSeq" id="WP_106585718.1">
    <property type="nucleotide sequence ID" value="NZ_PYGA01000021.1"/>
</dbReference>
<feature type="signal peptide" evidence="3">
    <location>
        <begin position="1"/>
        <end position="31"/>
    </location>
</feature>
<evidence type="ECO:0000256" key="3">
    <source>
        <dbReference type="SAM" id="SignalP"/>
    </source>
</evidence>
<dbReference type="EMBL" id="PYGA01000021">
    <property type="protein sequence ID" value="PSK90943.1"/>
    <property type="molecule type" value="Genomic_DNA"/>
</dbReference>
<keyword evidence="2" id="KW-1133">Transmembrane helix</keyword>
<evidence type="ECO:0000313" key="4">
    <source>
        <dbReference type="EMBL" id="PSK90943.1"/>
    </source>
</evidence>
<evidence type="ECO:0000256" key="1">
    <source>
        <dbReference type="SAM" id="MobiDB-lite"/>
    </source>
</evidence>
<keyword evidence="2" id="KW-0812">Transmembrane</keyword>
<sequence length="170" mass="16360">MSRTATTAKATLVAGLIAIAPVFASAPPALADSSGDVIAEGLCGNAVSGIGLTGAACDGAGAVPVQQERPAVPERSAPEVPRVHTIAPASPQQGAEREESNDESDSAPAAAPRADAQPGAAGSPAPMTAESPLLPLTGSNLMALVAVALTAVVGAAGALLLGRGRRSAAG</sequence>
<comment type="caution">
    <text evidence="4">The sequence shown here is derived from an EMBL/GenBank/DDBJ whole genome shotgun (WGS) entry which is preliminary data.</text>
</comment>
<protein>
    <recommendedName>
        <fullName evidence="6">LPXTG-motif cell wall-anchored protein</fullName>
    </recommendedName>
</protein>
<feature type="region of interest" description="Disordered" evidence="1">
    <location>
        <begin position="66"/>
        <end position="128"/>
    </location>
</feature>
<gene>
    <name evidence="4" type="ORF">CLV63_12169</name>
</gene>
<dbReference type="AlphaFoldDB" id="A0A2P8D147"/>
<feature type="transmembrane region" description="Helical" evidence="2">
    <location>
        <begin position="141"/>
        <end position="161"/>
    </location>
</feature>
<evidence type="ECO:0008006" key="6">
    <source>
        <dbReference type="Google" id="ProtNLM"/>
    </source>
</evidence>
<evidence type="ECO:0000313" key="5">
    <source>
        <dbReference type="Proteomes" id="UP000240542"/>
    </source>
</evidence>
<name>A0A2P8D147_9ACTN</name>
<reference evidence="4 5" key="1">
    <citation type="submission" date="2018-03" db="EMBL/GenBank/DDBJ databases">
        <title>Genomic Encyclopedia of Archaeal and Bacterial Type Strains, Phase II (KMG-II): from individual species to whole genera.</title>
        <authorList>
            <person name="Goeker M."/>
        </authorList>
    </citation>
    <scope>NUCLEOTIDE SEQUENCE [LARGE SCALE GENOMIC DNA]</scope>
    <source>
        <strain evidence="4 5">DSM 45312</strain>
    </source>
</reference>
<organism evidence="4 5">
    <name type="scientific">Murinocardiopsis flavida</name>
    <dbReference type="NCBI Taxonomy" id="645275"/>
    <lineage>
        <taxon>Bacteria</taxon>
        <taxon>Bacillati</taxon>
        <taxon>Actinomycetota</taxon>
        <taxon>Actinomycetes</taxon>
        <taxon>Streptosporangiales</taxon>
        <taxon>Nocardiopsidaceae</taxon>
        <taxon>Murinocardiopsis</taxon>
    </lineage>
</organism>
<accession>A0A2P8D147</accession>
<keyword evidence="3" id="KW-0732">Signal</keyword>
<keyword evidence="5" id="KW-1185">Reference proteome</keyword>